<dbReference type="PROSITE" id="PS51762">
    <property type="entry name" value="GH16_2"/>
    <property type="match status" value="1"/>
</dbReference>
<dbReference type="AlphaFoldDB" id="A0A930VEZ1"/>
<evidence type="ECO:0000313" key="3">
    <source>
        <dbReference type="EMBL" id="MBF4764401.1"/>
    </source>
</evidence>
<keyword evidence="4" id="KW-1185">Reference proteome</keyword>
<dbReference type="CDD" id="cd00413">
    <property type="entry name" value="Glyco_hydrolase_16"/>
    <property type="match status" value="1"/>
</dbReference>
<dbReference type="GO" id="GO:0004553">
    <property type="term" value="F:hydrolase activity, hydrolyzing O-glycosyl compounds"/>
    <property type="evidence" value="ECO:0007669"/>
    <property type="project" value="InterPro"/>
</dbReference>
<feature type="domain" description="GH16" evidence="2">
    <location>
        <begin position="86"/>
        <end position="346"/>
    </location>
</feature>
<evidence type="ECO:0000313" key="4">
    <source>
        <dbReference type="Proteomes" id="UP000640489"/>
    </source>
</evidence>
<dbReference type="InterPro" id="IPR000757">
    <property type="entry name" value="Beta-glucanase-like"/>
</dbReference>
<sequence length="346" mass="38878">MALPQIVQHGRRVARPNAAKAAFTATVKPIAVGRIVRLQVLRGSSWRTVDTVRQDADGRIDFGARASKNDQALRYRVVAGRFRSLPAVKSRPVSTARWLKPTWTDQFGGRSLSPAWSHRGQTYQPASLRRCSKGSAKAVRVGGGAVRLRVMRDPSRATKCPALKNGQIAGRYAYRLNGHIGTDQSFSFRYGFAAARIKFPRLRGQHGSFWMQPIGGMYPGGTGHEIDVTEFFGGTHKRSGLFSYIHRYEAGHIVKTGANISDRFLHGPGDGWGKSFHVFSVQWTPRRLIFRIDGRETWRVGGRISRVPQYLILSLLSSDYELPEIEDRQLPQHMAVDWVRVWETGR</sequence>
<evidence type="ECO:0000259" key="2">
    <source>
        <dbReference type="PROSITE" id="PS51762"/>
    </source>
</evidence>
<protein>
    <submittedName>
        <fullName evidence="3">Family 16 glycosylhydrolase</fullName>
    </submittedName>
</protein>
<organism evidence="3 4">
    <name type="scientific">Nocardioides islandensis</name>
    <dbReference type="NCBI Taxonomy" id="433663"/>
    <lineage>
        <taxon>Bacteria</taxon>
        <taxon>Bacillati</taxon>
        <taxon>Actinomycetota</taxon>
        <taxon>Actinomycetes</taxon>
        <taxon>Propionibacteriales</taxon>
        <taxon>Nocardioidaceae</taxon>
        <taxon>Nocardioides</taxon>
    </lineage>
</organism>
<comment type="similarity">
    <text evidence="1">Belongs to the glycosyl hydrolase 16 family.</text>
</comment>
<dbReference type="SUPFAM" id="SSF49899">
    <property type="entry name" value="Concanavalin A-like lectins/glucanases"/>
    <property type="match status" value="1"/>
</dbReference>
<name>A0A930VEZ1_9ACTN</name>
<dbReference type="EMBL" id="JADKPN010000009">
    <property type="protein sequence ID" value="MBF4764401.1"/>
    <property type="molecule type" value="Genomic_DNA"/>
</dbReference>
<dbReference type="PANTHER" id="PTHR10963">
    <property type="entry name" value="GLYCOSYL HYDROLASE-RELATED"/>
    <property type="match status" value="1"/>
</dbReference>
<comment type="caution">
    <text evidence="3">The sequence shown here is derived from an EMBL/GenBank/DDBJ whole genome shotgun (WGS) entry which is preliminary data.</text>
</comment>
<dbReference type="PANTHER" id="PTHR10963:SF55">
    <property type="entry name" value="GLYCOSIDE HYDROLASE FAMILY 16 PROTEIN"/>
    <property type="match status" value="1"/>
</dbReference>
<dbReference type="Pfam" id="PF00722">
    <property type="entry name" value="Glyco_hydro_16"/>
    <property type="match status" value="1"/>
</dbReference>
<evidence type="ECO:0000256" key="1">
    <source>
        <dbReference type="ARBA" id="ARBA00006865"/>
    </source>
</evidence>
<proteinExistence type="inferred from homology"/>
<dbReference type="Proteomes" id="UP000640489">
    <property type="component" value="Unassembled WGS sequence"/>
</dbReference>
<gene>
    <name evidence="3" type="ORF">ISU07_14805</name>
</gene>
<dbReference type="GO" id="GO:0005975">
    <property type="term" value="P:carbohydrate metabolic process"/>
    <property type="evidence" value="ECO:0007669"/>
    <property type="project" value="InterPro"/>
</dbReference>
<reference evidence="3" key="1">
    <citation type="submission" date="2020-11" db="EMBL/GenBank/DDBJ databases">
        <title>Nocardioides sp. nov., isolated from Soil of Cynanchum wilfordii Hemsley rhizosphere.</title>
        <authorList>
            <person name="Lee J.-S."/>
            <person name="Suh M.K."/>
            <person name="Kim J.-S."/>
        </authorList>
    </citation>
    <scope>NUCLEOTIDE SEQUENCE</scope>
    <source>
        <strain evidence="3">KCTC 19275</strain>
    </source>
</reference>
<dbReference type="InterPro" id="IPR013320">
    <property type="entry name" value="ConA-like_dom_sf"/>
</dbReference>
<dbReference type="RefSeq" id="WP_194707594.1">
    <property type="nucleotide sequence ID" value="NZ_JADKPN010000009.1"/>
</dbReference>
<accession>A0A930VEZ1</accession>
<dbReference type="InterPro" id="IPR050546">
    <property type="entry name" value="Glycosyl_Hydrlase_16"/>
</dbReference>
<dbReference type="Gene3D" id="2.60.120.200">
    <property type="match status" value="1"/>
</dbReference>